<reference evidence="1 2" key="1">
    <citation type="submission" date="2021-06" db="EMBL/GenBank/DDBJ databases">
        <title>Caerostris darwini draft genome.</title>
        <authorList>
            <person name="Kono N."/>
            <person name="Arakawa K."/>
        </authorList>
    </citation>
    <scope>NUCLEOTIDE SEQUENCE [LARGE SCALE GENOMIC DNA]</scope>
</reference>
<name>A0AAV4Q0L5_9ARAC</name>
<dbReference type="EMBL" id="BPLQ01003811">
    <property type="protein sequence ID" value="GIY03488.1"/>
    <property type="molecule type" value="Genomic_DNA"/>
</dbReference>
<dbReference type="AlphaFoldDB" id="A0AAV4Q0L5"/>
<evidence type="ECO:0000313" key="2">
    <source>
        <dbReference type="Proteomes" id="UP001054837"/>
    </source>
</evidence>
<organism evidence="1 2">
    <name type="scientific">Caerostris darwini</name>
    <dbReference type="NCBI Taxonomy" id="1538125"/>
    <lineage>
        <taxon>Eukaryota</taxon>
        <taxon>Metazoa</taxon>
        <taxon>Ecdysozoa</taxon>
        <taxon>Arthropoda</taxon>
        <taxon>Chelicerata</taxon>
        <taxon>Arachnida</taxon>
        <taxon>Araneae</taxon>
        <taxon>Araneomorphae</taxon>
        <taxon>Entelegynae</taxon>
        <taxon>Araneoidea</taxon>
        <taxon>Araneidae</taxon>
        <taxon>Caerostris</taxon>
    </lineage>
</organism>
<evidence type="ECO:0000313" key="1">
    <source>
        <dbReference type="EMBL" id="GIY03488.1"/>
    </source>
</evidence>
<accession>A0AAV4Q0L5</accession>
<proteinExistence type="predicted"/>
<keyword evidence="2" id="KW-1185">Reference proteome</keyword>
<sequence length="94" mass="10710">MKVCHIDSLVDFVNQVVPQVSSRPMYHKSQVATCTTSLKLSHVPQVSSHPMYHRSQVVTRTTSLKLPQGSPKFSSRCHRRRLGSIINSNFKYQN</sequence>
<protein>
    <submittedName>
        <fullName evidence="1">Uncharacterized protein</fullName>
    </submittedName>
</protein>
<comment type="caution">
    <text evidence="1">The sequence shown here is derived from an EMBL/GenBank/DDBJ whole genome shotgun (WGS) entry which is preliminary data.</text>
</comment>
<dbReference type="Proteomes" id="UP001054837">
    <property type="component" value="Unassembled WGS sequence"/>
</dbReference>
<gene>
    <name evidence="1" type="ORF">CDAR_622681</name>
</gene>